<evidence type="ECO:0000256" key="3">
    <source>
        <dbReference type="ARBA" id="ARBA00012438"/>
    </source>
</evidence>
<dbReference type="Gene3D" id="1.10.287.130">
    <property type="match status" value="1"/>
</dbReference>
<feature type="domain" description="Histidine kinase" evidence="12">
    <location>
        <begin position="225"/>
        <end position="437"/>
    </location>
</feature>
<dbReference type="Gene3D" id="3.30.565.10">
    <property type="entry name" value="Histidine kinase-like ATPase, C-terminal domain"/>
    <property type="match status" value="1"/>
</dbReference>
<keyword evidence="15" id="KW-1185">Reference proteome</keyword>
<evidence type="ECO:0000256" key="11">
    <source>
        <dbReference type="SAM" id="Phobius"/>
    </source>
</evidence>
<dbReference type="EMBL" id="JASXSZ010000001">
    <property type="protein sequence ID" value="MDL9978565.1"/>
    <property type="molecule type" value="Genomic_DNA"/>
</dbReference>
<feature type="transmembrane region" description="Helical" evidence="11">
    <location>
        <begin position="140"/>
        <end position="164"/>
    </location>
</feature>
<keyword evidence="8 11" id="KW-1133">Transmembrane helix</keyword>
<dbReference type="SUPFAM" id="SSF47384">
    <property type="entry name" value="Homodimeric domain of signal transducing histidine kinase"/>
    <property type="match status" value="1"/>
</dbReference>
<dbReference type="RefSeq" id="WP_286287094.1">
    <property type="nucleotide sequence ID" value="NZ_JASXSZ010000001.1"/>
</dbReference>
<evidence type="ECO:0000313" key="14">
    <source>
        <dbReference type="EMBL" id="MDL9978565.1"/>
    </source>
</evidence>
<dbReference type="InterPro" id="IPR003594">
    <property type="entry name" value="HATPase_dom"/>
</dbReference>
<comment type="catalytic activity">
    <reaction evidence="1">
        <text>ATP + protein L-histidine = ADP + protein N-phospho-L-histidine.</text>
        <dbReference type="EC" id="2.7.13.3"/>
    </reaction>
</comment>
<dbReference type="PRINTS" id="PR00344">
    <property type="entry name" value="BCTRLSENSOR"/>
</dbReference>
<evidence type="ECO:0000256" key="2">
    <source>
        <dbReference type="ARBA" id="ARBA00004236"/>
    </source>
</evidence>
<dbReference type="SMART" id="SM00388">
    <property type="entry name" value="HisKA"/>
    <property type="match status" value="1"/>
</dbReference>
<dbReference type="PROSITE" id="PS50109">
    <property type="entry name" value="HIS_KIN"/>
    <property type="match status" value="1"/>
</dbReference>
<accession>A0ABT7MVS2</accession>
<keyword evidence="5" id="KW-0808">Transferase</keyword>
<keyword evidence="10 11" id="KW-0472">Membrane</keyword>
<dbReference type="InterPro" id="IPR036097">
    <property type="entry name" value="HisK_dim/P_sf"/>
</dbReference>
<dbReference type="InterPro" id="IPR003661">
    <property type="entry name" value="HisK_dim/P_dom"/>
</dbReference>
<dbReference type="SMART" id="SM00387">
    <property type="entry name" value="HATPase_c"/>
    <property type="match status" value="1"/>
</dbReference>
<evidence type="ECO:0000256" key="4">
    <source>
        <dbReference type="ARBA" id="ARBA00022553"/>
    </source>
</evidence>
<dbReference type="Pfam" id="PF00512">
    <property type="entry name" value="HisKA"/>
    <property type="match status" value="1"/>
</dbReference>
<keyword evidence="7 14" id="KW-0418">Kinase</keyword>
<dbReference type="InterPro" id="IPR050428">
    <property type="entry name" value="TCS_sensor_his_kinase"/>
</dbReference>
<keyword evidence="9" id="KW-0902">Two-component regulatory system</keyword>
<name>A0ABT7MVS2_9MICO</name>
<dbReference type="Gene3D" id="6.10.340.10">
    <property type="match status" value="1"/>
</dbReference>
<evidence type="ECO:0000256" key="7">
    <source>
        <dbReference type="ARBA" id="ARBA00022777"/>
    </source>
</evidence>
<reference evidence="14 15" key="1">
    <citation type="submission" date="2023-06" db="EMBL/GenBank/DDBJ databases">
        <title>Microbacterium sp. nov., isolated from a waste landfill.</title>
        <authorList>
            <person name="Wen W."/>
        </authorList>
    </citation>
    <scope>NUCLEOTIDE SEQUENCE [LARGE SCALE GENOMIC DNA]</scope>
    <source>
        <strain evidence="14 15">ASV49</strain>
    </source>
</reference>
<dbReference type="Pfam" id="PF00672">
    <property type="entry name" value="HAMP"/>
    <property type="match status" value="1"/>
</dbReference>
<evidence type="ECO:0000256" key="9">
    <source>
        <dbReference type="ARBA" id="ARBA00023012"/>
    </source>
</evidence>
<dbReference type="PROSITE" id="PS50885">
    <property type="entry name" value="HAMP"/>
    <property type="match status" value="1"/>
</dbReference>
<evidence type="ECO:0000256" key="10">
    <source>
        <dbReference type="ARBA" id="ARBA00023136"/>
    </source>
</evidence>
<evidence type="ECO:0000259" key="12">
    <source>
        <dbReference type="PROSITE" id="PS50109"/>
    </source>
</evidence>
<keyword evidence="6 11" id="KW-0812">Transmembrane</keyword>
<dbReference type="PANTHER" id="PTHR45436">
    <property type="entry name" value="SENSOR HISTIDINE KINASE YKOH"/>
    <property type="match status" value="1"/>
</dbReference>
<keyword evidence="4" id="KW-0597">Phosphoprotein</keyword>
<dbReference type="InterPro" id="IPR004358">
    <property type="entry name" value="Sig_transdc_His_kin-like_C"/>
</dbReference>
<evidence type="ECO:0000256" key="5">
    <source>
        <dbReference type="ARBA" id="ARBA00022679"/>
    </source>
</evidence>
<gene>
    <name evidence="14" type="ORF">QSV35_04405</name>
</gene>
<evidence type="ECO:0000256" key="8">
    <source>
        <dbReference type="ARBA" id="ARBA00022989"/>
    </source>
</evidence>
<comment type="caution">
    <text evidence="14">The sequence shown here is derived from an EMBL/GenBank/DDBJ whole genome shotgun (WGS) entry which is preliminary data.</text>
</comment>
<comment type="subcellular location">
    <subcellularLocation>
        <location evidence="2">Cell membrane</location>
    </subcellularLocation>
</comment>
<dbReference type="GO" id="GO:0016301">
    <property type="term" value="F:kinase activity"/>
    <property type="evidence" value="ECO:0007669"/>
    <property type="project" value="UniProtKB-KW"/>
</dbReference>
<organism evidence="14 15">
    <name type="scientific">Microbacterium candidum</name>
    <dbReference type="NCBI Taxonomy" id="3041922"/>
    <lineage>
        <taxon>Bacteria</taxon>
        <taxon>Bacillati</taxon>
        <taxon>Actinomycetota</taxon>
        <taxon>Actinomycetes</taxon>
        <taxon>Micrococcales</taxon>
        <taxon>Microbacteriaceae</taxon>
        <taxon>Microbacterium</taxon>
    </lineage>
</organism>
<protein>
    <recommendedName>
        <fullName evidence="3">histidine kinase</fullName>
        <ecNumber evidence="3">2.7.13.3</ecNumber>
    </recommendedName>
</protein>
<dbReference type="Pfam" id="PF02518">
    <property type="entry name" value="HATPase_c"/>
    <property type="match status" value="1"/>
</dbReference>
<dbReference type="Proteomes" id="UP001235064">
    <property type="component" value="Unassembled WGS sequence"/>
</dbReference>
<feature type="domain" description="HAMP" evidence="13">
    <location>
        <begin position="165"/>
        <end position="217"/>
    </location>
</feature>
<dbReference type="PANTHER" id="PTHR45436:SF5">
    <property type="entry name" value="SENSOR HISTIDINE KINASE TRCS"/>
    <property type="match status" value="1"/>
</dbReference>
<dbReference type="InterPro" id="IPR003660">
    <property type="entry name" value="HAMP_dom"/>
</dbReference>
<dbReference type="EC" id="2.7.13.3" evidence="3"/>
<evidence type="ECO:0000259" key="13">
    <source>
        <dbReference type="PROSITE" id="PS50885"/>
    </source>
</evidence>
<proteinExistence type="predicted"/>
<evidence type="ECO:0000256" key="1">
    <source>
        <dbReference type="ARBA" id="ARBA00000085"/>
    </source>
</evidence>
<sequence>MRTLSARTLLATTIVAIVAVVATAAASLPLVSLAVDLQVRRELTTQATTLAAASPAVRDRAVAASGPGGTRLAVVSPDGTLRGPAKALVPPRLQARLDVPISTTVDAGGKQFVVVSRPIAGGGAVVAAQRVDDVQQTSRAIVLSVLGALLIGLLVAIGVGALLARATARPLRATAALARRIAAGERGIDIPPQPITEVDDVASALTTLDRALASSEARQREFLLSVSHELRTPLTAVRGYAEALADGMIEPDEMASVGSTLVAETTRLDSFVSDLLELARLEADDFTVSPTDVDAATLVADAGLAWSGRARGMQVSLVAQPGAPALLHTDPMRARQLLDGLIENALRAVPAGGNVIVARPDARSIEVRDDGPGLTADDLAHVFDRGVLHDRYRATRPVGTGLGLSIAVRLATRLGARLEAGRAPEGGASFRVTFPAP</sequence>
<dbReference type="SUPFAM" id="SSF55874">
    <property type="entry name" value="ATPase domain of HSP90 chaperone/DNA topoisomerase II/histidine kinase"/>
    <property type="match status" value="1"/>
</dbReference>
<dbReference type="InterPro" id="IPR005467">
    <property type="entry name" value="His_kinase_dom"/>
</dbReference>
<dbReference type="CDD" id="cd00082">
    <property type="entry name" value="HisKA"/>
    <property type="match status" value="1"/>
</dbReference>
<evidence type="ECO:0000256" key="6">
    <source>
        <dbReference type="ARBA" id="ARBA00022692"/>
    </source>
</evidence>
<evidence type="ECO:0000313" key="15">
    <source>
        <dbReference type="Proteomes" id="UP001235064"/>
    </source>
</evidence>
<dbReference type="InterPro" id="IPR036890">
    <property type="entry name" value="HATPase_C_sf"/>
</dbReference>